<dbReference type="EMBL" id="JASCZI010242085">
    <property type="protein sequence ID" value="MED6209501.1"/>
    <property type="molecule type" value="Genomic_DNA"/>
</dbReference>
<feature type="compositionally biased region" description="Basic residues" evidence="1">
    <location>
        <begin position="91"/>
        <end position="103"/>
    </location>
</feature>
<reference evidence="2 3" key="1">
    <citation type="journal article" date="2023" name="Plants (Basel)">
        <title>Bridging the Gap: Combining Genomics and Transcriptomics Approaches to Understand Stylosanthes scabra, an Orphan Legume from the Brazilian Caatinga.</title>
        <authorList>
            <person name="Ferreira-Neto J.R.C."/>
            <person name="da Silva M.D."/>
            <person name="Binneck E."/>
            <person name="de Melo N.F."/>
            <person name="da Silva R.H."/>
            <person name="de Melo A.L.T.M."/>
            <person name="Pandolfi V."/>
            <person name="Bustamante F.O."/>
            <person name="Brasileiro-Vidal A.C."/>
            <person name="Benko-Iseppon A.M."/>
        </authorList>
    </citation>
    <scope>NUCLEOTIDE SEQUENCE [LARGE SCALE GENOMIC DNA]</scope>
    <source>
        <tissue evidence="2">Leaves</tissue>
    </source>
</reference>
<sequence length="144" mass="16213">MAERSENRTQQHQPDQNTIKGTYCGLKRIGKYHSNTDNYTQNRVRYYPIDSSSTHTSHAQILAATLEKSNSSSVAAEQGLKATNSADEGKRVHRRRRDKRRLRSSGEAPFSPSFKTRYLPLPLLARTTSTEDSEVDDGSKKLDG</sequence>
<feature type="compositionally biased region" description="Polar residues" evidence="1">
    <location>
        <begin position="10"/>
        <end position="20"/>
    </location>
</feature>
<feature type="region of interest" description="Disordered" evidence="1">
    <location>
        <begin position="67"/>
        <end position="144"/>
    </location>
</feature>
<proteinExistence type="predicted"/>
<dbReference type="Proteomes" id="UP001341840">
    <property type="component" value="Unassembled WGS sequence"/>
</dbReference>
<keyword evidence="3" id="KW-1185">Reference proteome</keyword>
<feature type="region of interest" description="Disordered" evidence="1">
    <location>
        <begin position="1"/>
        <end position="22"/>
    </location>
</feature>
<comment type="caution">
    <text evidence="2">The sequence shown here is derived from an EMBL/GenBank/DDBJ whole genome shotgun (WGS) entry which is preliminary data.</text>
</comment>
<feature type="compositionally biased region" description="Polar residues" evidence="1">
    <location>
        <begin position="67"/>
        <end position="86"/>
    </location>
</feature>
<protein>
    <submittedName>
        <fullName evidence="2">Uncharacterized protein</fullName>
    </submittedName>
</protein>
<gene>
    <name evidence="2" type="ORF">PIB30_055300</name>
</gene>
<evidence type="ECO:0000313" key="3">
    <source>
        <dbReference type="Proteomes" id="UP001341840"/>
    </source>
</evidence>
<name>A0ABU6YJ77_9FABA</name>
<organism evidence="2 3">
    <name type="scientific">Stylosanthes scabra</name>
    <dbReference type="NCBI Taxonomy" id="79078"/>
    <lineage>
        <taxon>Eukaryota</taxon>
        <taxon>Viridiplantae</taxon>
        <taxon>Streptophyta</taxon>
        <taxon>Embryophyta</taxon>
        <taxon>Tracheophyta</taxon>
        <taxon>Spermatophyta</taxon>
        <taxon>Magnoliopsida</taxon>
        <taxon>eudicotyledons</taxon>
        <taxon>Gunneridae</taxon>
        <taxon>Pentapetalae</taxon>
        <taxon>rosids</taxon>
        <taxon>fabids</taxon>
        <taxon>Fabales</taxon>
        <taxon>Fabaceae</taxon>
        <taxon>Papilionoideae</taxon>
        <taxon>50 kb inversion clade</taxon>
        <taxon>dalbergioids sensu lato</taxon>
        <taxon>Dalbergieae</taxon>
        <taxon>Pterocarpus clade</taxon>
        <taxon>Stylosanthes</taxon>
    </lineage>
</organism>
<evidence type="ECO:0000313" key="2">
    <source>
        <dbReference type="EMBL" id="MED6209501.1"/>
    </source>
</evidence>
<evidence type="ECO:0000256" key="1">
    <source>
        <dbReference type="SAM" id="MobiDB-lite"/>
    </source>
</evidence>
<accession>A0ABU6YJ77</accession>